<accession>A0A369M0U7</accession>
<evidence type="ECO:0000313" key="1">
    <source>
        <dbReference type="EMBL" id="RDB64038.1"/>
    </source>
</evidence>
<keyword evidence="2" id="KW-1185">Reference proteome</keyword>
<proteinExistence type="predicted"/>
<dbReference type="AlphaFoldDB" id="A0A369M0U7"/>
<dbReference type="Proteomes" id="UP000254000">
    <property type="component" value="Unassembled WGS sequence"/>
</dbReference>
<dbReference type="Pfam" id="PF04055">
    <property type="entry name" value="Radical_SAM"/>
    <property type="match status" value="1"/>
</dbReference>
<evidence type="ECO:0000313" key="2">
    <source>
        <dbReference type="Proteomes" id="UP000254000"/>
    </source>
</evidence>
<dbReference type="PANTHER" id="PTHR43726">
    <property type="entry name" value="3-METHYLORNITHINE SYNTHASE"/>
    <property type="match status" value="1"/>
</dbReference>
<dbReference type="InterPro" id="IPR006638">
    <property type="entry name" value="Elp3/MiaA/NifB-like_rSAM"/>
</dbReference>
<dbReference type="InterPro" id="IPR013785">
    <property type="entry name" value="Aldolase_TIM"/>
</dbReference>
<dbReference type="PROSITE" id="PS51918">
    <property type="entry name" value="RADICAL_SAM"/>
    <property type="match status" value="1"/>
</dbReference>
<dbReference type="PANTHER" id="PTHR43726:SF1">
    <property type="entry name" value="BIOTIN SYNTHASE"/>
    <property type="match status" value="1"/>
</dbReference>
<dbReference type="GeneID" id="78360002"/>
<dbReference type="OrthoDB" id="5405220at2"/>
<name>A0A369M0U7_9ACTN</name>
<dbReference type="RefSeq" id="WP_114569077.1">
    <property type="nucleotide sequence ID" value="NZ_CABMMS010000006.1"/>
</dbReference>
<gene>
    <name evidence="1" type="ORF">C1877_09895</name>
</gene>
<dbReference type="Gene3D" id="3.20.20.70">
    <property type="entry name" value="Aldolase class I"/>
    <property type="match status" value="1"/>
</dbReference>
<dbReference type="InterPro" id="IPR007197">
    <property type="entry name" value="rSAM"/>
</dbReference>
<dbReference type="CDD" id="cd01335">
    <property type="entry name" value="Radical_SAM"/>
    <property type="match status" value="1"/>
</dbReference>
<dbReference type="SUPFAM" id="SSF102114">
    <property type="entry name" value="Radical SAM enzymes"/>
    <property type="match status" value="1"/>
</dbReference>
<organism evidence="1 2">
    <name type="scientific">Gordonibacter pamelaeae</name>
    <dbReference type="NCBI Taxonomy" id="471189"/>
    <lineage>
        <taxon>Bacteria</taxon>
        <taxon>Bacillati</taxon>
        <taxon>Actinomycetota</taxon>
        <taxon>Coriobacteriia</taxon>
        <taxon>Eggerthellales</taxon>
        <taxon>Eggerthellaceae</taxon>
        <taxon>Gordonibacter</taxon>
    </lineage>
</organism>
<comment type="caution">
    <text evidence="1">The sequence shown here is derived from an EMBL/GenBank/DDBJ whole genome shotgun (WGS) entry which is preliminary data.</text>
</comment>
<dbReference type="GO" id="GO:0016740">
    <property type="term" value="F:transferase activity"/>
    <property type="evidence" value="ECO:0007669"/>
    <property type="project" value="TreeGrafter"/>
</dbReference>
<reference evidence="1 2" key="1">
    <citation type="journal article" date="2018" name="Elife">
        <title>Discovery and characterization of a prevalent human gut bacterial enzyme sufficient for the inactivation of a family of plant toxins.</title>
        <authorList>
            <person name="Koppel N."/>
            <person name="Bisanz J.E."/>
            <person name="Pandelia M.E."/>
            <person name="Turnbaugh P.J."/>
            <person name="Balskus E.P."/>
        </authorList>
    </citation>
    <scope>NUCLEOTIDE SEQUENCE [LARGE SCALE GENOMIC DNA]</scope>
    <source>
        <strain evidence="1 2">3C</strain>
    </source>
</reference>
<sequence length="335" mass="36280">MDTEIIRIINKALDGGLLDKKEIMALLSVENLSPEAFAIQQAGRAFTSQLCGGEAEIHAHIGLDAAPCPNDCKFCSFAASNKIFRTHEVIPLEQVIAEAQAMEAAGANALYLVTTVHYGEEKFLETAQAVRAGLSTDVPLIANVPDFDEDYARELVRIGIAGVYHVVRLGEGVFTRCKVETRLKTMEAAKSAGLVLGNCIDPIGPEHTPEELADLILLARDFEVGFSGAMRRNTVPGTEFERYGNISYGRLATYAGATALATGPGIRGNCTHEPSQLCGQAGANIMWAERGTSPRDTATETTRGLSVDQVREIYFDTDWPVHEGPSQFYPPYSAR</sequence>
<dbReference type="EMBL" id="PPTS01000006">
    <property type="protein sequence ID" value="RDB64038.1"/>
    <property type="molecule type" value="Genomic_DNA"/>
</dbReference>
<dbReference type="InterPro" id="IPR034422">
    <property type="entry name" value="HydE/PylB-like"/>
</dbReference>
<dbReference type="GO" id="GO:0051536">
    <property type="term" value="F:iron-sulfur cluster binding"/>
    <property type="evidence" value="ECO:0007669"/>
    <property type="project" value="InterPro"/>
</dbReference>
<protein>
    <submittedName>
        <fullName evidence="1">Radical SAM protein</fullName>
    </submittedName>
</protein>
<dbReference type="SMART" id="SM00729">
    <property type="entry name" value="Elp3"/>
    <property type="match status" value="1"/>
</dbReference>
<dbReference type="InterPro" id="IPR058240">
    <property type="entry name" value="rSAM_sf"/>
</dbReference>
<dbReference type="SFLD" id="SFLDS00029">
    <property type="entry name" value="Radical_SAM"/>
    <property type="match status" value="1"/>
</dbReference>